<protein>
    <submittedName>
        <fullName evidence="3">Uncharacterized protein</fullName>
    </submittedName>
</protein>
<gene>
    <name evidence="3" type="ORF">HNR40_004192</name>
</gene>
<evidence type="ECO:0000313" key="4">
    <source>
        <dbReference type="Proteomes" id="UP000568380"/>
    </source>
</evidence>
<name>A0A7W8A339_9ACTN</name>
<feature type="chain" id="PRO_5031466845" evidence="2">
    <location>
        <begin position="22"/>
        <end position="101"/>
    </location>
</feature>
<evidence type="ECO:0000256" key="2">
    <source>
        <dbReference type="SAM" id="SignalP"/>
    </source>
</evidence>
<dbReference type="EMBL" id="JACHIN010000005">
    <property type="protein sequence ID" value="MBB5078706.1"/>
    <property type="molecule type" value="Genomic_DNA"/>
</dbReference>
<proteinExistence type="predicted"/>
<dbReference type="Proteomes" id="UP000568380">
    <property type="component" value="Unassembled WGS sequence"/>
</dbReference>
<accession>A0A7W8A339</accession>
<feature type="region of interest" description="Disordered" evidence="1">
    <location>
        <begin position="26"/>
        <end position="59"/>
    </location>
</feature>
<evidence type="ECO:0000256" key="1">
    <source>
        <dbReference type="SAM" id="MobiDB-lite"/>
    </source>
</evidence>
<sequence length="101" mass="10407">MRRRWVSVVLTAALLTGGVAAADVTTRGEAAARTDDPGGMSSRTGEVERAVAPLPPPRGPWPTSGGLMVMLHLVLDDPADLAPIAAAVKGLAAVDEVSRHM</sequence>
<dbReference type="AlphaFoldDB" id="A0A7W8A339"/>
<keyword evidence="4" id="KW-1185">Reference proteome</keyword>
<organism evidence="3 4">
    <name type="scientific">Nonomuraea endophytica</name>
    <dbReference type="NCBI Taxonomy" id="714136"/>
    <lineage>
        <taxon>Bacteria</taxon>
        <taxon>Bacillati</taxon>
        <taxon>Actinomycetota</taxon>
        <taxon>Actinomycetes</taxon>
        <taxon>Streptosporangiales</taxon>
        <taxon>Streptosporangiaceae</taxon>
        <taxon>Nonomuraea</taxon>
    </lineage>
</organism>
<reference evidence="3 4" key="1">
    <citation type="submission" date="2020-08" db="EMBL/GenBank/DDBJ databases">
        <title>Genomic Encyclopedia of Type Strains, Phase IV (KMG-IV): sequencing the most valuable type-strain genomes for metagenomic binning, comparative biology and taxonomic classification.</title>
        <authorList>
            <person name="Goeker M."/>
        </authorList>
    </citation>
    <scope>NUCLEOTIDE SEQUENCE [LARGE SCALE GENOMIC DNA]</scope>
    <source>
        <strain evidence="3 4">DSM 45385</strain>
    </source>
</reference>
<evidence type="ECO:0000313" key="3">
    <source>
        <dbReference type="EMBL" id="MBB5078706.1"/>
    </source>
</evidence>
<keyword evidence="2" id="KW-0732">Signal</keyword>
<feature type="signal peptide" evidence="2">
    <location>
        <begin position="1"/>
        <end position="21"/>
    </location>
</feature>
<comment type="caution">
    <text evidence="3">The sequence shown here is derived from an EMBL/GenBank/DDBJ whole genome shotgun (WGS) entry which is preliminary data.</text>
</comment>
<dbReference type="RefSeq" id="WP_184963665.1">
    <property type="nucleotide sequence ID" value="NZ_JACHIN010000005.1"/>
</dbReference>